<evidence type="ECO:0000256" key="5">
    <source>
        <dbReference type="ARBA" id="ARBA00023242"/>
    </source>
</evidence>
<dbReference type="Proteomes" id="UP001174694">
    <property type="component" value="Unassembled WGS sequence"/>
</dbReference>
<keyword evidence="4" id="KW-0804">Transcription</keyword>
<comment type="subcellular location">
    <subcellularLocation>
        <location evidence="1">Nucleus</location>
    </subcellularLocation>
</comment>
<feature type="domain" description="Xylanolytic transcriptional activator regulatory" evidence="7">
    <location>
        <begin position="187"/>
        <end position="259"/>
    </location>
</feature>
<evidence type="ECO:0000259" key="7">
    <source>
        <dbReference type="SMART" id="SM00906"/>
    </source>
</evidence>
<dbReference type="PANTHER" id="PTHR47338">
    <property type="entry name" value="ZN(II)2CYS6 TRANSCRIPTION FACTOR (EUROFUNG)-RELATED"/>
    <property type="match status" value="1"/>
</dbReference>
<organism evidence="8 9">
    <name type="scientific">Pleurostoma richardsiae</name>
    <dbReference type="NCBI Taxonomy" id="41990"/>
    <lineage>
        <taxon>Eukaryota</taxon>
        <taxon>Fungi</taxon>
        <taxon>Dikarya</taxon>
        <taxon>Ascomycota</taxon>
        <taxon>Pezizomycotina</taxon>
        <taxon>Sordariomycetes</taxon>
        <taxon>Sordariomycetidae</taxon>
        <taxon>Calosphaeriales</taxon>
        <taxon>Pleurostomataceae</taxon>
        <taxon>Pleurostoma</taxon>
    </lineage>
</organism>
<dbReference type="InterPro" id="IPR001138">
    <property type="entry name" value="Zn2Cys6_DnaBD"/>
</dbReference>
<dbReference type="PANTHER" id="PTHR47338:SF16">
    <property type="entry name" value="TRANSCRIPTION FACTOR, PUTATIVE (AFU_ORTHOLOGUE AFUA_2G09360)-RELATED"/>
    <property type="match status" value="1"/>
</dbReference>
<reference evidence="8" key="1">
    <citation type="submission" date="2022-07" db="EMBL/GenBank/DDBJ databases">
        <title>Fungi with potential for degradation of polypropylene.</title>
        <authorList>
            <person name="Gostincar C."/>
        </authorList>
    </citation>
    <scope>NUCLEOTIDE SEQUENCE</scope>
    <source>
        <strain evidence="8">EXF-13308</strain>
    </source>
</reference>
<keyword evidence="3" id="KW-0805">Transcription regulation</keyword>
<evidence type="ECO:0000256" key="2">
    <source>
        <dbReference type="ARBA" id="ARBA00022723"/>
    </source>
</evidence>
<accession>A0AA38RUX8</accession>
<dbReference type="Pfam" id="PF04082">
    <property type="entry name" value="Fungal_trans"/>
    <property type="match status" value="1"/>
</dbReference>
<evidence type="ECO:0000313" key="8">
    <source>
        <dbReference type="EMBL" id="KAJ9148943.1"/>
    </source>
</evidence>
<dbReference type="AlphaFoldDB" id="A0AA38RUX8"/>
<feature type="region of interest" description="Disordered" evidence="6">
    <location>
        <begin position="52"/>
        <end position="72"/>
    </location>
</feature>
<dbReference type="InterPro" id="IPR007219">
    <property type="entry name" value="XnlR_reg_dom"/>
</dbReference>
<evidence type="ECO:0000256" key="6">
    <source>
        <dbReference type="SAM" id="MobiDB-lite"/>
    </source>
</evidence>
<name>A0AA38RUX8_9PEZI</name>
<dbReference type="CDD" id="cd00067">
    <property type="entry name" value="GAL4"/>
    <property type="match status" value="1"/>
</dbReference>
<gene>
    <name evidence="8" type="ORF">NKR23_g4654</name>
</gene>
<proteinExistence type="predicted"/>
<dbReference type="GO" id="GO:0003677">
    <property type="term" value="F:DNA binding"/>
    <property type="evidence" value="ECO:0007669"/>
    <property type="project" value="InterPro"/>
</dbReference>
<evidence type="ECO:0000256" key="4">
    <source>
        <dbReference type="ARBA" id="ARBA00023163"/>
    </source>
</evidence>
<protein>
    <submittedName>
        <fullName evidence="8">Nonribosomal peptide synthetase 12</fullName>
    </submittedName>
</protein>
<evidence type="ECO:0000256" key="3">
    <source>
        <dbReference type="ARBA" id="ARBA00023015"/>
    </source>
</evidence>
<feature type="compositionally biased region" description="Basic and acidic residues" evidence="6">
    <location>
        <begin position="56"/>
        <end position="72"/>
    </location>
</feature>
<dbReference type="GO" id="GO:0000981">
    <property type="term" value="F:DNA-binding transcription factor activity, RNA polymerase II-specific"/>
    <property type="evidence" value="ECO:0007669"/>
    <property type="project" value="InterPro"/>
</dbReference>
<dbReference type="EMBL" id="JANBVO010000011">
    <property type="protein sequence ID" value="KAJ9148943.1"/>
    <property type="molecule type" value="Genomic_DNA"/>
</dbReference>
<dbReference type="GO" id="GO:0008270">
    <property type="term" value="F:zinc ion binding"/>
    <property type="evidence" value="ECO:0007669"/>
    <property type="project" value="InterPro"/>
</dbReference>
<keyword evidence="5" id="KW-0539">Nucleus</keyword>
<keyword evidence="9" id="KW-1185">Reference proteome</keyword>
<keyword evidence="2" id="KW-0479">Metal-binding</keyword>
<dbReference type="GO" id="GO:0005634">
    <property type="term" value="C:nucleus"/>
    <property type="evidence" value="ECO:0007669"/>
    <property type="project" value="UniProtKB-SubCell"/>
</dbReference>
<dbReference type="InterPro" id="IPR050815">
    <property type="entry name" value="TF_fung"/>
</dbReference>
<dbReference type="GO" id="GO:0006351">
    <property type="term" value="P:DNA-templated transcription"/>
    <property type="evidence" value="ECO:0007669"/>
    <property type="project" value="InterPro"/>
</dbReference>
<evidence type="ECO:0000313" key="9">
    <source>
        <dbReference type="Proteomes" id="UP001174694"/>
    </source>
</evidence>
<sequence length="538" mass="60400">MKVAKACQPCRVAKRRCFRTAPGKPCSACMAKQLKVFKPARTRLLIPSLSTTEDFSGDRKTSPERRQEKVQDNKAKAGLELLSDSVIENLVENYLVKIHDRPHSLFHPPTLRQDVRLKHISRALLCALCSMGCRFSTDTGIRRLEPLLTAEAKRLLKADIENISLENIQTCILAANLSGSESKSASEALFFRIANSMAQIMGLPGPVQLSSSIIQNEVRRRVWWSLFMADHWCSSGLGLPRQMRPSDRAVDLPMDEALFHSLAPDQQEPVGISRKPGLWAHMITLVQLFGPIQDLNQRVAANDINGDEVDRTVASLARQLQAWEEMLPPDAQFNDANLAAHCKRRVGGPFVALHLGFHHYSTLLYFQFLETSSNRLYVDRCKHHAKSYSALLKRARQEGGCEAVYPTVGHMATVSSSVLVHILLFGETDELAQARDGLNSNFEALLELKKYWPSLTSMQIDRLVTFQNMCLLSADHTHQLDRWMVHFLIKHALPLEPKAFYPRAEFSASYAVSQGAVSLRTRELADQGRFTEFTTAGL</sequence>
<dbReference type="CDD" id="cd12148">
    <property type="entry name" value="fungal_TF_MHR"/>
    <property type="match status" value="1"/>
</dbReference>
<dbReference type="SMART" id="SM00906">
    <property type="entry name" value="Fungal_trans"/>
    <property type="match status" value="1"/>
</dbReference>
<comment type="caution">
    <text evidence="8">The sequence shown here is derived from an EMBL/GenBank/DDBJ whole genome shotgun (WGS) entry which is preliminary data.</text>
</comment>
<evidence type="ECO:0000256" key="1">
    <source>
        <dbReference type="ARBA" id="ARBA00004123"/>
    </source>
</evidence>